<feature type="domain" description="Thymidylate synthase/dCMP hydroxymethylase" evidence="4">
    <location>
        <begin position="70"/>
        <end position="253"/>
    </location>
</feature>
<keyword evidence="2" id="KW-0808">Transferase</keyword>
<reference evidence="5" key="1">
    <citation type="journal article" date="2015" name="Nature">
        <title>Complex archaea that bridge the gap between prokaryotes and eukaryotes.</title>
        <authorList>
            <person name="Spang A."/>
            <person name="Saw J.H."/>
            <person name="Jorgensen S.L."/>
            <person name="Zaremba-Niedzwiedzka K."/>
            <person name="Martijn J."/>
            <person name="Lind A.E."/>
            <person name="van Eijk R."/>
            <person name="Schleper C."/>
            <person name="Guy L."/>
            <person name="Ettema T.J."/>
        </authorList>
    </citation>
    <scope>NUCLEOTIDE SEQUENCE</scope>
</reference>
<evidence type="ECO:0000259" key="4">
    <source>
        <dbReference type="Pfam" id="PF00303"/>
    </source>
</evidence>
<dbReference type="GO" id="GO:0032259">
    <property type="term" value="P:methylation"/>
    <property type="evidence" value="ECO:0007669"/>
    <property type="project" value="UniProtKB-KW"/>
</dbReference>
<evidence type="ECO:0000313" key="5">
    <source>
        <dbReference type="EMBL" id="KKN70623.1"/>
    </source>
</evidence>
<dbReference type="GO" id="GO:0004799">
    <property type="term" value="F:thymidylate synthase activity"/>
    <property type="evidence" value="ECO:0007669"/>
    <property type="project" value="TreeGrafter"/>
</dbReference>
<protein>
    <recommendedName>
        <fullName evidence="4">Thymidylate synthase/dCMP hydroxymethylase domain-containing protein</fullName>
    </recommendedName>
</protein>
<dbReference type="SUPFAM" id="SSF55831">
    <property type="entry name" value="Thymidylate synthase/dCMP hydroxymethylase"/>
    <property type="match status" value="1"/>
</dbReference>
<dbReference type="GO" id="GO:0006231">
    <property type="term" value="P:dTMP biosynthetic process"/>
    <property type="evidence" value="ECO:0007669"/>
    <property type="project" value="TreeGrafter"/>
</dbReference>
<dbReference type="Gene3D" id="3.30.572.10">
    <property type="entry name" value="Thymidylate synthase/dCMP hydroxymethylase domain"/>
    <property type="match status" value="1"/>
</dbReference>
<dbReference type="AlphaFoldDB" id="A0A0F9VY21"/>
<evidence type="ECO:0000256" key="3">
    <source>
        <dbReference type="SAM" id="MobiDB-lite"/>
    </source>
</evidence>
<evidence type="ECO:0000256" key="1">
    <source>
        <dbReference type="ARBA" id="ARBA00022603"/>
    </source>
</evidence>
<evidence type="ECO:0000256" key="2">
    <source>
        <dbReference type="ARBA" id="ARBA00022679"/>
    </source>
</evidence>
<keyword evidence="1" id="KW-0489">Methyltransferase</keyword>
<accession>A0A0F9VY21</accession>
<dbReference type="InterPro" id="IPR045097">
    <property type="entry name" value="Thymidate_synth/dCMP_Mease"/>
</dbReference>
<dbReference type="EMBL" id="LAZR01000400">
    <property type="protein sequence ID" value="KKN70623.1"/>
    <property type="molecule type" value="Genomic_DNA"/>
</dbReference>
<sequence length="370" mass="42652">MHLFYRNVNQAFRGIVSGIQTHRIPTATSSSRNGDVIKVVEPVIVTYTHPRERVLFNQARDCNPFFHLFESLWMLAGRNDVAPLAYYNSQIKDYSDDGKTLNGAYGYRWRQFFAHGSSPTSFDQLQEITDELRKDPDSRRCVLQMWSSLADLGAGALTKDKPCNTHAYFSVQNKRLDMTVCNRSNDLIWGMLGANVVHFSFLQEYLAACIGVDVGVYHQLTNNLHAYVSRWHPSEWIDDYTRASTDEPTMSYDQSQRVNLGPQLVAHPKRFDAECKAFIDSIDRSFEEPFLKSVAQPMMMAFRAHKERRYIGSSASAFNHIDRVWADDWRIAGTLWLRKRQQNWEKKKNDSNPYTACEKHRQSKTGANEA</sequence>
<dbReference type="InterPro" id="IPR023451">
    <property type="entry name" value="Thymidate_synth/dCMP_Mease_dom"/>
</dbReference>
<comment type="caution">
    <text evidence="5">The sequence shown here is derived from an EMBL/GenBank/DDBJ whole genome shotgun (WGS) entry which is preliminary data.</text>
</comment>
<dbReference type="PANTHER" id="PTHR11548">
    <property type="entry name" value="THYMIDYLATE SYNTHASE 1"/>
    <property type="match status" value="1"/>
</dbReference>
<dbReference type="InterPro" id="IPR036926">
    <property type="entry name" value="Thymidate_synth/dCMP_Mease_sf"/>
</dbReference>
<dbReference type="GO" id="GO:0005829">
    <property type="term" value="C:cytosol"/>
    <property type="evidence" value="ECO:0007669"/>
    <property type="project" value="TreeGrafter"/>
</dbReference>
<dbReference type="Pfam" id="PF00303">
    <property type="entry name" value="Thymidylat_synt"/>
    <property type="match status" value="1"/>
</dbReference>
<proteinExistence type="predicted"/>
<gene>
    <name evidence="5" type="ORF">LCGC14_0428960</name>
</gene>
<name>A0A0F9VY21_9ZZZZ</name>
<feature type="region of interest" description="Disordered" evidence="3">
    <location>
        <begin position="343"/>
        <end position="370"/>
    </location>
</feature>
<organism evidence="5">
    <name type="scientific">marine sediment metagenome</name>
    <dbReference type="NCBI Taxonomy" id="412755"/>
    <lineage>
        <taxon>unclassified sequences</taxon>
        <taxon>metagenomes</taxon>
        <taxon>ecological metagenomes</taxon>
    </lineage>
</organism>
<dbReference type="PANTHER" id="PTHR11548:SF1">
    <property type="entry name" value="THYMIDYLATE SYNTHASE 1"/>
    <property type="match status" value="1"/>
</dbReference>